<dbReference type="GO" id="GO:0070286">
    <property type="term" value="P:axonemal dynein complex assembly"/>
    <property type="evidence" value="ECO:0007669"/>
    <property type="project" value="InterPro"/>
</dbReference>
<evidence type="ECO:0000313" key="7">
    <source>
        <dbReference type="EnsemblMetazoa" id="SMAR003938-PA"/>
    </source>
</evidence>
<sequence>MTKLSFSQQQIETSMQILDKLIRDGKQLTTNVEKAVDARELEWRAKEKPVIAERTARLELEAKAGQERFHEVEKAWEVLFQHSVPHILYLKLTEQKQACSALVEEKNALIEHLKNELEEKETAFVLNIRKQANDIKIVIERMNEHARLMKRAYQGELEAMELAFLQERRDILKTHQQKWNDTLRNMNKKEDAYVETRRKLIDECQEDLDKQWKEDIQEYNSLKTKMEVDIMQLEVEYRTLKTKVLMNQEKLEYNYHTLKKRDEENSVMKSNQKRRLTKMNDTMANLKKKLRELEKQCSNETQKLKEDYKKIVNQLLDLEKKYTLFQKVDISKYRDVWKMNEAEMKRIILRLLKLDKIIHEQYLAILWIEPDMSFMQNVGPWGKFALDPTNYIQGKNLNSDMVSSEELVESQTALVLSGVATKLKKNLSRTVQKQKEETMPPIRVESSLDTAPLVPPTSATSMFAIPNRKTSIKKSIIPIQQNYSHSILKRVMSLLCDQAGFLIEDRITKIINDLPKNEKNLIKVSSIFNALSIYSDDEIQLLSQYFARYSVSAESKDTENALQRTPQESPTVTDQPKRVKPRSTSTRPTQGPSQSVHGSISIFAENLSINDVLRAIREFVNDHRKVTTVVEKVPTLHCQQLIRNQQNDEKYWNLYLKCIPEEHIRLWKALIPALEKYHNVLTQREKLQTDVKCLRLQNNELQNILDRYLHSKVKYQ</sequence>
<dbReference type="InterPro" id="IPR039750">
    <property type="entry name" value="DRC1/DRC2"/>
</dbReference>
<dbReference type="Pfam" id="PF14775">
    <property type="entry name" value="NYD-SP28_assoc"/>
    <property type="match status" value="1"/>
</dbReference>
<evidence type="ECO:0000259" key="6">
    <source>
        <dbReference type="Pfam" id="PF14775"/>
    </source>
</evidence>
<dbReference type="AlphaFoldDB" id="T1IS75"/>
<dbReference type="InterPro" id="IPR029440">
    <property type="entry name" value="DRC1_C"/>
</dbReference>
<evidence type="ECO:0000256" key="4">
    <source>
        <dbReference type="SAM" id="MobiDB-lite"/>
    </source>
</evidence>
<dbReference type="HOGENOM" id="CLU_012489_0_0_1"/>
<dbReference type="EMBL" id="JH431425">
    <property type="status" value="NOT_ANNOTATED_CDS"/>
    <property type="molecule type" value="Genomic_DNA"/>
</dbReference>
<keyword evidence="8" id="KW-1185">Reference proteome</keyword>
<dbReference type="eggNOG" id="ENOG502QQ2B">
    <property type="taxonomic scope" value="Eukaryota"/>
</dbReference>
<dbReference type="Pfam" id="PF14772">
    <property type="entry name" value="NYD-SP28"/>
    <property type="match status" value="1"/>
</dbReference>
<accession>T1IS75</accession>
<reference evidence="8" key="1">
    <citation type="submission" date="2011-05" db="EMBL/GenBank/DDBJ databases">
        <authorList>
            <person name="Richards S.R."/>
            <person name="Qu J."/>
            <person name="Jiang H."/>
            <person name="Jhangiani S.N."/>
            <person name="Agravi P."/>
            <person name="Goodspeed R."/>
            <person name="Gross S."/>
            <person name="Mandapat C."/>
            <person name="Jackson L."/>
            <person name="Mathew T."/>
            <person name="Pu L."/>
            <person name="Thornton R."/>
            <person name="Saada N."/>
            <person name="Wilczek-Boney K.B."/>
            <person name="Lee S."/>
            <person name="Kovar C."/>
            <person name="Wu Y."/>
            <person name="Scherer S.E."/>
            <person name="Worley K.C."/>
            <person name="Muzny D.M."/>
            <person name="Gibbs R."/>
        </authorList>
    </citation>
    <scope>NUCLEOTIDE SEQUENCE</scope>
    <source>
        <strain evidence="8">Brora</strain>
    </source>
</reference>
<evidence type="ECO:0000256" key="2">
    <source>
        <dbReference type="ARBA" id="ARBA00023054"/>
    </source>
</evidence>
<protein>
    <recommendedName>
        <fullName evidence="9">Dynein regulatory complex protein 1 C-terminal domain-containing protein</fullName>
    </recommendedName>
</protein>
<evidence type="ECO:0000313" key="8">
    <source>
        <dbReference type="Proteomes" id="UP000014500"/>
    </source>
</evidence>
<reference evidence="7" key="2">
    <citation type="submission" date="2015-02" db="UniProtKB">
        <authorList>
            <consortium name="EnsemblMetazoa"/>
        </authorList>
    </citation>
    <scope>IDENTIFICATION</scope>
</reference>
<dbReference type="STRING" id="126957.T1IS75"/>
<dbReference type="EnsemblMetazoa" id="SMAR003938-RA">
    <property type="protein sequence ID" value="SMAR003938-PA"/>
    <property type="gene ID" value="SMAR003938"/>
</dbReference>
<name>T1IS75_STRMM</name>
<evidence type="ECO:0000256" key="3">
    <source>
        <dbReference type="SAM" id="Coils"/>
    </source>
</evidence>
<keyword evidence="2 3" id="KW-0175">Coiled coil</keyword>
<comment type="similarity">
    <text evidence="1">Belongs to the DRC1 family.</text>
</comment>
<feature type="compositionally biased region" description="Polar residues" evidence="4">
    <location>
        <begin position="560"/>
        <end position="574"/>
    </location>
</feature>
<dbReference type="GO" id="GO:0060285">
    <property type="term" value="P:cilium-dependent cell motility"/>
    <property type="evidence" value="ECO:0007669"/>
    <property type="project" value="TreeGrafter"/>
</dbReference>
<proteinExistence type="inferred from homology"/>
<feature type="domain" description="Dynein regulatory complex protein 1 C-terminal" evidence="6">
    <location>
        <begin position="650"/>
        <end position="709"/>
    </location>
</feature>
<dbReference type="PANTHER" id="PTHR21625">
    <property type="entry name" value="NYD-SP28 PROTEIN"/>
    <property type="match status" value="1"/>
</dbReference>
<dbReference type="Proteomes" id="UP000014500">
    <property type="component" value="Unassembled WGS sequence"/>
</dbReference>
<dbReference type="PANTHER" id="PTHR21625:SF1">
    <property type="entry name" value="DYNEIN REGULATORY COMPLEX PROTEIN 1"/>
    <property type="match status" value="1"/>
</dbReference>
<organism evidence="7 8">
    <name type="scientific">Strigamia maritima</name>
    <name type="common">European centipede</name>
    <name type="synonym">Geophilus maritimus</name>
    <dbReference type="NCBI Taxonomy" id="126957"/>
    <lineage>
        <taxon>Eukaryota</taxon>
        <taxon>Metazoa</taxon>
        <taxon>Ecdysozoa</taxon>
        <taxon>Arthropoda</taxon>
        <taxon>Myriapoda</taxon>
        <taxon>Chilopoda</taxon>
        <taxon>Pleurostigmophora</taxon>
        <taxon>Geophilomorpha</taxon>
        <taxon>Linotaeniidae</taxon>
        <taxon>Strigamia</taxon>
    </lineage>
</organism>
<feature type="domain" description="Dynein regulatory complex protein 1/2 N-terminal" evidence="5">
    <location>
        <begin position="35"/>
        <end position="135"/>
    </location>
</feature>
<feature type="region of interest" description="Disordered" evidence="4">
    <location>
        <begin position="557"/>
        <end position="597"/>
    </location>
</feature>
<dbReference type="OMA" id="LDFMMAR"/>
<dbReference type="PhylomeDB" id="T1IS75"/>
<evidence type="ECO:0008006" key="9">
    <source>
        <dbReference type="Google" id="ProtNLM"/>
    </source>
</evidence>
<evidence type="ECO:0000259" key="5">
    <source>
        <dbReference type="Pfam" id="PF14772"/>
    </source>
</evidence>
<dbReference type="InterPro" id="IPR039505">
    <property type="entry name" value="DRC1/2_N"/>
</dbReference>
<feature type="compositionally biased region" description="Polar residues" evidence="4">
    <location>
        <begin position="582"/>
        <end position="597"/>
    </location>
</feature>
<dbReference type="GO" id="GO:0003352">
    <property type="term" value="P:regulation of cilium movement"/>
    <property type="evidence" value="ECO:0007669"/>
    <property type="project" value="TreeGrafter"/>
</dbReference>
<feature type="coiled-coil region" evidence="3">
    <location>
        <begin position="269"/>
        <end position="321"/>
    </location>
</feature>
<evidence type="ECO:0000256" key="1">
    <source>
        <dbReference type="ARBA" id="ARBA00009688"/>
    </source>
</evidence>
<feature type="coiled-coil region" evidence="3">
    <location>
        <begin position="216"/>
        <end position="243"/>
    </location>
</feature>
<dbReference type="GO" id="GO:0005858">
    <property type="term" value="C:axonemal dynein complex"/>
    <property type="evidence" value="ECO:0007669"/>
    <property type="project" value="InterPro"/>
</dbReference>